<dbReference type="OrthoDB" id="1915303at2759"/>
<organism evidence="2 3">
    <name type="scientific">Turnera subulata</name>
    <dbReference type="NCBI Taxonomy" id="218843"/>
    <lineage>
        <taxon>Eukaryota</taxon>
        <taxon>Viridiplantae</taxon>
        <taxon>Streptophyta</taxon>
        <taxon>Embryophyta</taxon>
        <taxon>Tracheophyta</taxon>
        <taxon>Spermatophyta</taxon>
        <taxon>Magnoliopsida</taxon>
        <taxon>eudicotyledons</taxon>
        <taxon>Gunneridae</taxon>
        <taxon>Pentapetalae</taxon>
        <taxon>rosids</taxon>
        <taxon>fabids</taxon>
        <taxon>Malpighiales</taxon>
        <taxon>Passifloraceae</taxon>
        <taxon>Turnera</taxon>
    </lineage>
</organism>
<protein>
    <submittedName>
        <fullName evidence="2">Uncharacterized protein</fullName>
    </submittedName>
</protein>
<name>A0A9Q0FLQ3_9ROSI</name>
<dbReference type="EMBL" id="JAKUCV010004880">
    <property type="protein sequence ID" value="KAJ4833726.1"/>
    <property type="molecule type" value="Genomic_DNA"/>
</dbReference>
<feature type="transmembrane region" description="Helical" evidence="1">
    <location>
        <begin position="229"/>
        <end position="255"/>
    </location>
</feature>
<dbReference type="AlphaFoldDB" id="A0A9Q0FLQ3"/>
<dbReference type="Proteomes" id="UP001141552">
    <property type="component" value="Unassembled WGS sequence"/>
</dbReference>
<accession>A0A9Q0FLQ3</accession>
<reference evidence="2" key="2">
    <citation type="journal article" date="2023" name="Plants (Basel)">
        <title>Annotation of the Turnera subulata (Passifloraceae) Draft Genome Reveals the S-Locus Evolved after the Divergence of Turneroideae from Passifloroideae in a Stepwise Manner.</title>
        <authorList>
            <person name="Henning P.M."/>
            <person name="Roalson E.H."/>
            <person name="Mir W."/>
            <person name="McCubbin A.G."/>
            <person name="Shore J.S."/>
        </authorList>
    </citation>
    <scope>NUCLEOTIDE SEQUENCE</scope>
    <source>
        <strain evidence="2">F60SS</strain>
    </source>
</reference>
<feature type="non-terminal residue" evidence="2">
    <location>
        <position position="1"/>
    </location>
</feature>
<feature type="transmembrane region" description="Helical" evidence="1">
    <location>
        <begin position="24"/>
        <end position="47"/>
    </location>
</feature>
<feature type="transmembrane region" description="Helical" evidence="1">
    <location>
        <begin position="370"/>
        <end position="390"/>
    </location>
</feature>
<evidence type="ECO:0000313" key="3">
    <source>
        <dbReference type="Proteomes" id="UP001141552"/>
    </source>
</evidence>
<comment type="caution">
    <text evidence="2">The sequence shown here is derived from an EMBL/GenBank/DDBJ whole genome shotgun (WGS) entry which is preliminary data.</text>
</comment>
<dbReference type="PANTHER" id="PTHR35307:SF3">
    <property type="entry name" value="DUF4220 DOMAIN-CONTAINING PROTEIN"/>
    <property type="match status" value="1"/>
</dbReference>
<feature type="transmembrane region" description="Helical" evidence="1">
    <location>
        <begin position="126"/>
        <end position="152"/>
    </location>
</feature>
<keyword evidence="1" id="KW-0812">Transmembrane</keyword>
<feature type="transmembrane region" description="Helical" evidence="1">
    <location>
        <begin position="158"/>
        <end position="178"/>
    </location>
</feature>
<sequence length="743" mass="84250">MIAREMVGCSVDGQLNQAKFNEPIPWIGLYVAAASLACAIAMAIDLLRGFRQKKLWFPSKYFSINATSLTIITVATKLSVDLNTPMPRRIDQLAKLSSGALICTVMGNSMPSLGSMDNSDLMTNMVAMGILVVTAIVNIGMQLGTGVIYIYWREHALIMFFMLVLLLILSFSAITVPTKKKHLEYRYRKKYEMAKNECWKGDVSRANQNLKEDLTKYWMMAHTSSPQFVVGRSVTCTASGAICLLSAITFGEAMLRSYMMPRSFRFCSGESDYKWSTILILIAQTIAVGVGTIAPAIRWFTAVNFRCPRRGKKKSGKGGFFKVEKYWIKHLVDLKECPFTLGIEYRYCRKLVHETHDLVLDMFINMQKGIVLGCKVIQFISVYFVGRMLLFSDWCKTWKLFRTNNSISIDPGSESQSKLDLSRFVLHLEGEDELVELMVKNNFDATDHWLQRGKKKEPKYLPQLLEKSRFCEGFRGVEEFDSDLVPSLTCEEPPNCWGLPVVTLTAIAVALPNVSDSLLKQIMHTVHEGLKYVKLVEDSLCTKEGLANIQKAAYVVWLELDLYHKWVDVDLRKLALQAECTREVLEGLGEAAKKAFLEFKQSSCDQYIKDNPFKWSVKVLAANSMYRISQTILQHHRNVNDQTGEILFEAIKVMISDIMGACLTNLQSVLFRSLTSSVEEREESIRHAVCLLGKTERILNLADRNSFSDLSVDQIAYVDEWRSFHKLKSLSLEKNEKDSDAPD</sequence>
<dbReference type="PANTHER" id="PTHR35307">
    <property type="entry name" value="PROTEIN, PUTATIVE-RELATED"/>
    <property type="match status" value="1"/>
</dbReference>
<keyword evidence="1" id="KW-1133">Transmembrane helix</keyword>
<proteinExistence type="predicted"/>
<feature type="transmembrane region" description="Helical" evidence="1">
    <location>
        <begin position="59"/>
        <end position="76"/>
    </location>
</feature>
<feature type="transmembrane region" description="Helical" evidence="1">
    <location>
        <begin position="275"/>
        <end position="300"/>
    </location>
</feature>
<keyword evidence="3" id="KW-1185">Reference proteome</keyword>
<evidence type="ECO:0000256" key="1">
    <source>
        <dbReference type="SAM" id="Phobius"/>
    </source>
</evidence>
<gene>
    <name evidence="2" type="ORF">Tsubulata_036334</name>
</gene>
<reference evidence="2" key="1">
    <citation type="submission" date="2022-02" db="EMBL/GenBank/DDBJ databases">
        <authorList>
            <person name="Henning P.M."/>
            <person name="McCubbin A.G."/>
            <person name="Shore J.S."/>
        </authorList>
    </citation>
    <scope>NUCLEOTIDE SEQUENCE</scope>
    <source>
        <strain evidence="2">F60SS</strain>
        <tissue evidence="2">Leaves</tissue>
    </source>
</reference>
<keyword evidence="1" id="KW-0472">Membrane</keyword>
<evidence type="ECO:0000313" key="2">
    <source>
        <dbReference type="EMBL" id="KAJ4833726.1"/>
    </source>
</evidence>